<evidence type="ECO:0000256" key="2">
    <source>
        <dbReference type="ARBA" id="ARBA00023015"/>
    </source>
</evidence>
<dbReference type="EMBL" id="LVYD01000054">
    <property type="protein sequence ID" value="OQP61940.1"/>
    <property type="molecule type" value="Genomic_DNA"/>
</dbReference>
<dbReference type="Gene3D" id="1.10.10.10">
    <property type="entry name" value="Winged helix-like DNA-binding domain superfamily/Winged helix DNA-binding domain"/>
    <property type="match status" value="1"/>
</dbReference>
<dbReference type="InterPro" id="IPR013249">
    <property type="entry name" value="RNA_pol_sigma70_r4_t2"/>
</dbReference>
<evidence type="ECO:0000259" key="5">
    <source>
        <dbReference type="Pfam" id="PF04542"/>
    </source>
</evidence>
<name>A0A1V9FUE1_9BACT</name>
<dbReference type="InterPro" id="IPR013324">
    <property type="entry name" value="RNA_pol_sigma_r3/r4-like"/>
</dbReference>
<comment type="similarity">
    <text evidence="1">Belongs to the sigma-70 factor family. ECF subfamily.</text>
</comment>
<dbReference type="NCBIfam" id="TIGR02937">
    <property type="entry name" value="sigma70-ECF"/>
    <property type="match status" value="1"/>
</dbReference>
<dbReference type="Pfam" id="PF04542">
    <property type="entry name" value="Sigma70_r2"/>
    <property type="match status" value="1"/>
</dbReference>
<gene>
    <name evidence="7" type="ORF">A3860_30050</name>
</gene>
<accession>A0A1V9FUE1</accession>
<comment type="caution">
    <text evidence="7">The sequence shown here is derived from an EMBL/GenBank/DDBJ whole genome shotgun (WGS) entry which is preliminary data.</text>
</comment>
<dbReference type="InterPro" id="IPR014284">
    <property type="entry name" value="RNA_pol_sigma-70_dom"/>
</dbReference>
<evidence type="ECO:0000313" key="8">
    <source>
        <dbReference type="Proteomes" id="UP000192796"/>
    </source>
</evidence>
<reference evidence="7 8" key="1">
    <citation type="submission" date="2016-03" db="EMBL/GenBank/DDBJ databases">
        <title>Niastella vici sp. nov., isolated from farmland soil.</title>
        <authorList>
            <person name="Chen L."/>
            <person name="Wang D."/>
            <person name="Yang S."/>
            <person name="Wang G."/>
        </authorList>
    </citation>
    <scope>NUCLEOTIDE SEQUENCE [LARGE SCALE GENOMIC DNA]</scope>
    <source>
        <strain evidence="7 8">DJ57</strain>
    </source>
</reference>
<feature type="domain" description="RNA polymerase sigma-70 region 2" evidence="5">
    <location>
        <begin position="46"/>
        <end position="111"/>
    </location>
</feature>
<dbReference type="InterPro" id="IPR039425">
    <property type="entry name" value="RNA_pol_sigma-70-like"/>
</dbReference>
<dbReference type="AlphaFoldDB" id="A0A1V9FUE1"/>
<dbReference type="Gene3D" id="1.10.1740.10">
    <property type="match status" value="1"/>
</dbReference>
<dbReference type="PANTHER" id="PTHR43133:SF46">
    <property type="entry name" value="RNA POLYMERASE SIGMA-70 FACTOR ECF SUBFAMILY"/>
    <property type="match status" value="1"/>
</dbReference>
<dbReference type="SUPFAM" id="SSF88659">
    <property type="entry name" value="Sigma3 and sigma4 domains of RNA polymerase sigma factors"/>
    <property type="match status" value="1"/>
</dbReference>
<dbReference type="SUPFAM" id="SSF88946">
    <property type="entry name" value="Sigma2 domain of RNA polymerase sigma factors"/>
    <property type="match status" value="1"/>
</dbReference>
<proteinExistence type="inferred from homology"/>
<feature type="domain" description="RNA polymerase sigma factor 70 region 4 type 2" evidence="6">
    <location>
        <begin position="143"/>
        <end position="194"/>
    </location>
</feature>
<dbReference type="PANTHER" id="PTHR43133">
    <property type="entry name" value="RNA POLYMERASE ECF-TYPE SIGMA FACTO"/>
    <property type="match status" value="1"/>
</dbReference>
<dbReference type="STRING" id="1703345.A3860_30050"/>
<evidence type="ECO:0000259" key="6">
    <source>
        <dbReference type="Pfam" id="PF08281"/>
    </source>
</evidence>
<dbReference type="NCBIfam" id="TIGR02985">
    <property type="entry name" value="Sig70_bacteroi1"/>
    <property type="match status" value="1"/>
</dbReference>
<sequence>MDRFLLLGKRLHLSKSTTSLPNLQPYDDMALFLRIAQSDEAAFRQLFERHKVRFYATALKLTRSPVLAEEIVQEIFLTIWLKRSLLPDIEKPESYLITMVYNSVSKYFRKLAIEKKMREEIAGSPAENNQEVENWLDAKESQQLILAAINKLPTQQQLIYKLSRESGLSREEIAGQLGISPNTVRNHLQEAMKNIRLYLQQATGLSAILFIINS</sequence>
<dbReference type="InterPro" id="IPR014327">
    <property type="entry name" value="RNA_pol_sigma70_bacteroid"/>
</dbReference>
<dbReference type="InterPro" id="IPR007627">
    <property type="entry name" value="RNA_pol_sigma70_r2"/>
</dbReference>
<evidence type="ECO:0000256" key="1">
    <source>
        <dbReference type="ARBA" id="ARBA00010641"/>
    </source>
</evidence>
<dbReference type="InterPro" id="IPR036388">
    <property type="entry name" value="WH-like_DNA-bd_sf"/>
</dbReference>
<protein>
    <recommendedName>
        <fullName evidence="9">HTH luxR-type domain-containing protein</fullName>
    </recommendedName>
</protein>
<dbReference type="GO" id="GO:0003677">
    <property type="term" value="F:DNA binding"/>
    <property type="evidence" value="ECO:0007669"/>
    <property type="project" value="InterPro"/>
</dbReference>
<keyword evidence="2" id="KW-0805">Transcription regulation</keyword>
<dbReference type="InterPro" id="IPR013325">
    <property type="entry name" value="RNA_pol_sigma_r2"/>
</dbReference>
<dbReference type="GO" id="GO:0006352">
    <property type="term" value="P:DNA-templated transcription initiation"/>
    <property type="evidence" value="ECO:0007669"/>
    <property type="project" value="InterPro"/>
</dbReference>
<evidence type="ECO:0000256" key="3">
    <source>
        <dbReference type="ARBA" id="ARBA00023082"/>
    </source>
</evidence>
<keyword evidence="8" id="KW-1185">Reference proteome</keyword>
<keyword evidence="4" id="KW-0804">Transcription</keyword>
<dbReference type="Pfam" id="PF08281">
    <property type="entry name" value="Sigma70_r4_2"/>
    <property type="match status" value="1"/>
</dbReference>
<dbReference type="CDD" id="cd06171">
    <property type="entry name" value="Sigma70_r4"/>
    <property type="match status" value="1"/>
</dbReference>
<organism evidence="7 8">
    <name type="scientific">Niastella vici</name>
    <dbReference type="NCBI Taxonomy" id="1703345"/>
    <lineage>
        <taxon>Bacteria</taxon>
        <taxon>Pseudomonadati</taxon>
        <taxon>Bacteroidota</taxon>
        <taxon>Chitinophagia</taxon>
        <taxon>Chitinophagales</taxon>
        <taxon>Chitinophagaceae</taxon>
        <taxon>Niastella</taxon>
    </lineage>
</organism>
<evidence type="ECO:0000313" key="7">
    <source>
        <dbReference type="EMBL" id="OQP61940.1"/>
    </source>
</evidence>
<dbReference type="GO" id="GO:0016987">
    <property type="term" value="F:sigma factor activity"/>
    <property type="evidence" value="ECO:0007669"/>
    <property type="project" value="UniProtKB-KW"/>
</dbReference>
<evidence type="ECO:0000256" key="4">
    <source>
        <dbReference type="ARBA" id="ARBA00023163"/>
    </source>
</evidence>
<dbReference type="Proteomes" id="UP000192796">
    <property type="component" value="Unassembled WGS sequence"/>
</dbReference>
<evidence type="ECO:0008006" key="9">
    <source>
        <dbReference type="Google" id="ProtNLM"/>
    </source>
</evidence>
<keyword evidence="3" id="KW-0731">Sigma factor</keyword>